<dbReference type="PANTHER" id="PTHR10492:SF90">
    <property type="entry name" value="ATP-DEPENDENT DNA HELICASE"/>
    <property type="match status" value="1"/>
</dbReference>
<evidence type="ECO:0000259" key="1">
    <source>
        <dbReference type="Pfam" id="PF14214"/>
    </source>
</evidence>
<comment type="caution">
    <text evidence="2">The sequence shown here is derived from an EMBL/GenBank/DDBJ whole genome shotgun (WGS) entry which is preliminary data.</text>
</comment>
<protein>
    <recommendedName>
        <fullName evidence="1">Helitron helicase-like domain-containing protein</fullName>
    </recommendedName>
</protein>
<organism evidence="2">
    <name type="scientific">Tanacetum cinerariifolium</name>
    <name type="common">Dalmatian daisy</name>
    <name type="synonym">Chrysanthemum cinerariifolium</name>
    <dbReference type="NCBI Taxonomy" id="118510"/>
    <lineage>
        <taxon>Eukaryota</taxon>
        <taxon>Viridiplantae</taxon>
        <taxon>Streptophyta</taxon>
        <taxon>Embryophyta</taxon>
        <taxon>Tracheophyta</taxon>
        <taxon>Spermatophyta</taxon>
        <taxon>Magnoliopsida</taxon>
        <taxon>eudicotyledons</taxon>
        <taxon>Gunneridae</taxon>
        <taxon>Pentapetalae</taxon>
        <taxon>asterids</taxon>
        <taxon>campanulids</taxon>
        <taxon>Asterales</taxon>
        <taxon>Asteraceae</taxon>
        <taxon>Asteroideae</taxon>
        <taxon>Anthemideae</taxon>
        <taxon>Anthemidinae</taxon>
        <taxon>Tanacetum</taxon>
    </lineage>
</organism>
<reference evidence="2" key="1">
    <citation type="journal article" date="2019" name="Sci. Rep.">
        <title>Draft genome of Tanacetum cinerariifolium, the natural source of mosquito coil.</title>
        <authorList>
            <person name="Yamashiro T."/>
            <person name="Shiraishi A."/>
            <person name="Satake H."/>
            <person name="Nakayama K."/>
        </authorList>
    </citation>
    <scope>NUCLEOTIDE SEQUENCE</scope>
</reference>
<feature type="domain" description="Helitron helicase-like" evidence="1">
    <location>
        <begin position="78"/>
        <end position="176"/>
    </location>
</feature>
<accession>A0A699GVE8</accession>
<dbReference type="AlphaFoldDB" id="A0A699GVE8"/>
<dbReference type="PANTHER" id="PTHR10492">
    <property type="match status" value="1"/>
</dbReference>
<gene>
    <name evidence="2" type="ORF">Tci_123223</name>
</gene>
<dbReference type="EMBL" id="BKCJ010025706">
    <property type="protein sequence ID" value="GEV51246.1"/>
    <property type="molecule type" value="Genomic_DNA"/>
</dbReference>
<dbReference type="InterPro" id="IPR025476">
    <property type="entry name" value="Helitron_helicase-like"/>
</dbReference>
<name>A0A699GVE8_TANCI</name>
<dbReference type="Pfam" id="PF14214">
    <property type="entry name" value="Helitron_like_N"/>
    <property type="match status" value="1"/>
</dbReference>
<evidence type="ECO:0000313" key="2">
    <source>
        <dbReference type="EMBL" id="GEV51246.1"/>
    </source>
</evidence>
<proteinExistence type="predicted"/>
<sequence>MLSSVTVVDTDASEVAALVPGDGNPTECHDIIVEERRTDDDHNPVKRISELHPSFMALQYPLLFPYREDGFQLEIPLNDAMAICRWVAPSDLFVTMTCNPKWPEIERDVENYIPGHPTADRPDTITRVFKMKLDDLMEDIQKGHHFGRVKAVVYLTQLIYTIEFQKCGLPHCHALIFLHKDDKISSTDEIDHVISAELPSKVDDPIGFKAVRTHMMHDPCGDQFRSSPCMSRDGCTKGYPTEYCEEKFITRDGWPCYKRSNNGKRAKVGQHDTMLDNCFVVPYNIDLVVKYDCHIHVEWCNQGSLVKYLFNYLNKGPDRATVVIKGQTNHNNDNNNSKTPYRLILHHADEIEQYLNFRYISACEACWKLLGFEMHYRSIAVERLPFNEEGCNRFYFKDNRDVENVLERATNAMSKFTGWMRANEIYPEGRHLLYADYPTEFTWRASDKE</sequence>